<name>A0AAD1NUD5_9ACTN</name>
<sequence length="72" mass="7470">MTTAVATTPAQQALTVLMGHIFPPIGTGRRCAGVKRAHLRPRPDPDGRTVSTKRAISTGAKGHDAAPLAEAN</sequence>
<gene>
    <name evidence="2" type="ORF">KB1_05970</name>
</gene>
<evidence type="ECO:0000313" key="2">
    <source>
        <dbReference type="EMBL" id="BCY24607.1"/>
    </source>
</evidence>
<dbReference type="EMBL" id="AP024747">
    <property type="protein sequence ID" value="BCY24607.1"/>
    <property type="molecule type" value="Genomic_DNA"/>
</dbReference>
<proteinExistence type="predicted"/>
<reference evidence="2" key="1">
    <citation type="submission" date="2021-06" db="EMBL/GenBank/DDBJ databases">
        <title>Genome sequence of Cutibacterium modestum strain KB17-24694.</title>
        <authorList>
            <person name="Dekio I."/>
            <person name="Asahina A."/>
            <person name="Nishida M."/>
        </authorList>
    </citation>
    <scope>NUCLEOTIDE SEQUENCE</scope>
    <source>
        <strain evidence="2">KB17-24694</strain>
    </source>
</reference>
<protein>
    <submittedName>
        <fullName evidence="2">Uncharacterized protein</fullName>
    </submittedName>
</protein>
<dbReference type="Proteomes" id="UP000825072">
    <property type="component" value="Chromosome 1"/>
</dbReference>
<accession>A0AAD1NUD5</accession>
<evidence type="ECO:0000313" key="3">
    <source>
        <dbReference type="Proteomes" id="UP000825072"/>
    </source>
</evidence>
<evidence type="ECO:0000256" key="1">
    <source>
        <dbReference type="SAM" id="MobiDB-lite"/>
    </source>
</evidence>
<dbReference type="AlphaFoldDB" id="A0AAD1NUD5"/>
<feature type="region of interest" description="Disordered" evidence="1">
    <location>
        <begin position="37"/>
        <end position="72"/>
    </location>
</feature>
<organism evidence="2 3">
    <name type="scientific">Cutibacterium modestum</name>
    <dbReference type="NCBI Taxonomy" id="2559073"/>
    <lineage>
        <taxon>Bacteria</taxon>
        <taxon>Bacillati</taxon>
        <taxon>Actinomycetota</taxon>
        <taxon>Actinomycetes</taxon>
        <taxon>Propionibacteriales</taxon>
        <taxon>Propionibacteriaceae</taxon>
        <taxon>Cutibacterium</taxon>
    </lineage>
</organism>